<dbReference type="AlphaFoldDB" id="A0A1G4XWM0"/>
<sequence length="344" mass="35493">MTVPHVPAWGAHVPPSPAAARLGRVVRVDRGRVTAATADGSARLALDARLRGGDAVVAVGDWVVVVDGRVVEVLPRRTALTRTVAGRTSAVQVLAANLDLVLVVDALAGDVRVRRVERFLAMAWGSGATPLLVLTKADLCADAPAAAARVAADAVGVEVVVVSAVTGAGLADVSARLTPGSTCAVVGPSGAGKSTLLNALAGGDRATTHEVRADGRGRHTTTAAQLHVLPGGALLVDTPGLRELELADAGGLDDAFADVVELLVGCRFRDCGHDGEPGCALGAALADGRLDPARHRAWLALRAEAARTALRRTDRVALRRQQEKAWGRAVRTAQRAQGSRPRPR</sequence>
<evidence type="ECO:0000256" key="7">
    <source>
        <dbReference type="ARBA" id="ARBA00022833"/>
    </source>
</evidence>
<feature type="binding site" evidence="10">
    <location>
        <position position="271"/>
    </location>
    <ligand>
        <name>Zn(2+)</name>
        <dbReference type="ChEBI" id="CHEBI:29105"/>
    </ligand>
</feature>
<dbReference type="PROSITE" id="PS51721">
    <property type="entry name" value="G_CP"/>
    <property type="match status" value="1"/>
</dbReference>
<name>A0A1G4XWM0_9ACTN</name>
<keyword evidence="4 10" id="KW-0699">rRNA-binding</keyword>
<dbReference type="Pfam" id="PF03193">
    <property type="entry name" value="RsgA_GTPase"/>
    <property type="match status" value="1"/>
</dbReference>
<dbReference type="InterPro" id="IPR004881">
    <property type="entry name" value="Ribosome_biogen_GTPase_RsgA"/>
</dbReference>
<evidence type="ECO:0000256" key="10">
    <source>
        <dbReference type="HAMAP-Rule" id="MF_01820"/>
    </source>
</evidence>
<dbReference type="STRING" id="1960309.SAMN03159343_1614"/>
<comment type="cofactor">
    <cofactor evidence="10">
        <name>Zn(2+)</name>
        <dbReference type="ChEBI" id="CHEBI:29105"/>
    </cofactor>
    <text evidence="10">Binds 1 zinc ion per subunit.</text>
</comment>
<dbReference type="Proteomes" id="UP000198981">
    <property type="component" value="Unassembled WGS sequence"/>
</dbReference>
<gene>
    <name evidence="10" type="primary">rsgA</name>
    <name evidence="13" type="ORF">SAMN03159343_1614</name>
</gene>
<reference evidence="14" key="1">
    <citation type="submission" date="2016-10" db="EMBL/GenBank/DDBJ databases">
        <authorList>
            <person name="Varghese N."/>
            <person name="Submissions S."/>
        </authorList>
    </citation>
    <scope>NUCLEOTIDE SEQUENCE [LARGE SCALE GENOMIC DNA]</scope>
    <source>
        <strain evidence="14">DSM 45722</strain>
    </source>
</reference>
<evidence type="ECO:0000259" key="11">
    <source>
        <dbReference type="PROSITE" id="PS50936"/>
    </source>
</evidence>
<evidence type="ECO:0000256" key="4">
    <source>
        <dbReference type="ARBA" id="ARBA00022730"/>
    </source>
</evidence>
<evidence type="ECO:0000256" key="8">
    <source>
        <dbReference type="ARBA" id="ARBA00022884"/>
    </source>
</evidence>
<evidence type="ECO:0000313" key="13">
    <source>
        <dbReference type="EMBL" id="SCX45553.1"/>
    </source>
</evidence>
<dbReference type="PANTHER" id="PTHR32120:SF10">
    <property type="entry name" value="SMALL RIBOSOMAL SUBUNIT BIOGENESIS GTPASE RSGA"/>
    <property type="match status" value="1"/>
</dbReference>
<keyword evidence="9 10" id="KW-0342">GTP-binding</keyword>
<feature type="binding site" evidence="10">
    <location>
        <position position="279"/>
    </location>
    <ligand>
        <name>Zn(2+)</name>
        <dbReference type="ChEBI" id="CHEBI:29105"/>
    </ligand>
</feature>
<organism evidence="13 14">
    <name type="scientific">Klenkia marina</name>
    <dbReference type="NCBI Taxonomy" id="1960309"/>
    <lineage>
        <taxon>Bacteria</taxon>
        <taxon>Bacillati</taxon>
        <taxon>Actinomycetota</taxon>
        <taxon>Actinomycetes</taxon>
        <taxon>Geodermatophilales</taxon>
        <taxon>Geodermatophilaceae</taxon>
        <taxon>Klenkia</taxon>
    </lineage>
</organism>
<dbReference type="PANTHER" id="PTHR32120">
    <property type="entry name" value="SMALL RIBOSOMAL SUBUNIT BIOGENESIS GTPASE RSGA"/>
    <property type="match status" value="1"/>
</dbReference>
<keyword evidence="7 10" id="KW-0862">Zinc</keyword>
<dbReference type="GO" id="GO:0005525">
    <property type="term" value="F:GTP binding"/>
    <property type="evidence" value="ECO:0007669"/>
    <property type="project" value="UniProtKB-UniRule"/>
</dbReference>
<keyword evidence="14" id="KW-1185">Reference proteome</keyword>
<evidence type="ECO:0000256" key="9">
    <source>
        <dbReference type="ARBA" id="ARBA00023134"/>
    </source>
</evidence>
<feature type="domain" description="EngC GTPase" evidence="11">
    <location>
        <begin position="96"/>
        <end position="242"/>
    </location>
</feature>
<dbReference type="EMBL" id="FMUH01000002">
    <property type="protein sequence ID" value="SCX45553.1"/>
    <property type="molecule type" value="Genomic_DNA"/>
</dbReference>
<evidence type="ECO:0000256" key="3">
    <source>
        <dbReference type="ARBA" id="ARBA00022723"/>
    </source>
</evidence>
<dbReference type="Gene3D" id="1.10.40.50">
    <property type="entry name" value="Probable gtpase engc, domain 3"/>
    <property type="match status" value="1"/>
</dbReference>
<feature type="binding site" evidence="10">
    <location>
        <begin position="187"/>
        <end position="195"/>
    </location>
    <ligand>
        <name>GTP</name>
        <dbReference type="ChEBI" id="CHEBI:37565"/>
    </ligand>
</feature>
<accession>A0A1G4XWM0</accession>
<keyword evidence="3 10" id="KW-0479">Metal-binding</keyword>
<evidence type="ECO:0000313" key="14">
    <source>
        <dbReference type="Proteomes" id="UP000198981"/>
    </source>
</evidence>
<dbReference type="GO" id="GO:0019843">
    <property type="term" value="F:rRNA binding"/>
    <property type="evidence" value="ECO:0007669"/>
    <property type="project" value="UniProtKB-KW"/>
</dbReference>
<dbReference type="InterPro" id="IPR027417">
    <property type="entry name" value="P-loop_NTPase"/>
</dbReference>
<dbReference type="Gene3D" id="3.40.50.300">
    <property type="entry name" value="P-loop containing nucleotide triphosphate hydrolases"/>
    <property type="match status" value="1"/>
</dbReference>
<feature type="domain" description="CP-type G" evidence="12">
    <location>
        <begin position="88"/>
        <end position="244"/>
    </location>
</feature>
<dbReference type="GO" id="GO:0003924">
    <property type="term" value="F:GTPase activity"/>
    <property type="evidence" value="ECO:0007669"/>
    <property type="project" value="UniProtKB-UniRule"/>
</dbReference>
<dbReference type="SUPFAM" id="SSF52540">
    <property type="entry name" value="P-loop containing nucleoside triphosphate hydrolases"/>
    <property type="match status" value="1"/>
</dbReference>
<evidence type="ECO:0000256" key="6">
    <source>
        <dbReference type="ARBA" id="ARBA00022801"/>
    </source>
</evidence>
<proteinExistence type="inferred from homology"/>
<comment type="subcellular location">
    <subcellularLocation>
        <location evidence="10">Cytoplasm</location>
    </subcellularLocation>
</comment>
<evidence type="ECO:0000256" key="1">
    <source>
        <dbReference type="ARBA" id="ARBA00022490"/>
    </source>
</evidence>
<feature type="binding site" evidence="10">
    <location>
        <position position="273"/>
    </location>
    <ligand>
        <name>Zn(2+)</name>
        <dbReference type="ChEBI" id="CHEBI:29105"/>
    </ligand>
</feature>
<evidence type="ECO:0000259" key="12">
    <source>
        <dbReference type="PROSITE" id="PS51721"/>
    </source>
</evidence>
<comment type="subunit">
    <text evidence="10">Monomer. Associates with 30S ribosomal subunit, binds 16S rRNA.</text>
</comment>
<keyword evidence="1 10" id="KW-0963">Cytoplasm</keyword>
<dbReference type="NCBIfam" id="TIGR00157">
    <property type="entry name" value="ribosome small subunit-dependent GTPase A"/>
    <property type="match status" value="1"/>
</dbReference>
<dbReference type="HAMAP" id="MF_01820">
    <property type="entry name" value="GTPase_RsgA"/>
    <property type="match status" value="1"/>
</dbReference>
<dbReference type="PROSITE" id="PS50936">
    <property type="entry name" value="ENGC_GTPASE"/>
    <property type="match status" value="1"/>
</dbReference>
<protein>
    <recommendedName>
        <fullName evidence="10">Small ribosomal subunit biogenesis GTPase RsgA</fullName>
        <ecNumber evidence="10">3.6.1.-</ecNumber>
    </recommendedName>
</protein>
<dbReference type="GO" id="GO:0046872">
    <property type="term" value="F:metal ion binding"/>
    <property type="evidence" value="ECO:0007669"/>
    <property type="project" value="UniProtKB-KW"/>
</dbReference>
<dbReference type="GO" id="GO:0042274">
    <property type="term" value="P:ribosomal small subunit biogenesis"/>
    <property type="evidence" value="ECO:0007669"/>
    <property type="project" value="UniProtKB-UniRule"/>
</dbReference>
<dbReference type="InterPro" id="IPR010914">
    <property type="entry name" value="RsgA_GTPase_dom"/>
</dbReference>
<keyword evidence="2 10" id="KW-0690">Ribosome biogenesis</keyword>
<feature type="binding site" evidence="10">
    <location>
        <begin position="135"/>
        <end position="138"/>
    </location>
    <ligand>
        <name>GTP</name>
        <dbReference type="ChEBI" id="CHEBI:37565"/>
    </ligand>
</feature>
<evidence type="ECO:0000256" key="5">
    <source>
        <dbReference type="ARBA" id="ARBA00022741"/>
    </source>
</evidence>
<dbReference type="InterPro" id="IPR030378">
    <property type="entry name" value="G_CP_dom"/>
</dbReference>
<dbReference type="CDD" id="cd01854">
    <property type="entry name" value="YjeQ_EngC"/>
    <property type="match status" value="1"/>
</dbReference>
<feature type="binding site" evidence="10">
    <location>
        <position position="266"/>
    </location>
    <ligand>
        <name>Zn(2+)</name>
        <dbReference type="ChEBI" id="CHEBI:29105"/>
    </ligand>
</feature>
<dbReference type="RefSeq" id="WP_092802030.1">
    <property type="nucleotide sequence ID" value="NZ_FMUH01000002.1"/>
</dbReference>
<keyword evidence="6 10" id="KW-0378">Hydrolase</keyword>
<dbReference type="EC" id="3.6.1.-" evidence="10"/>
<dbReference type="GO" id="GO:0005737">
    <property type="term" value="C:cytoplasm"/>
    <property type="evidence" value="ECO:0007669"/>
    <property type="project" value="UniProtKB-SubCell"/>
</dbReference>
<keyword evidence="8 10" id="KW-0694">RNA-binding</keyword>
<keyword evidence="5 10" id="KW-0547">Nucleotide-binding</keyword>
<comment type="function">
    <text evidence="10">One of several proteins that assist in the late maturation steps of the functional core of the 30S ribosomal subunit. Helps release RbfA from mature subunits. May play a role in the assembly of ribosomal proteins into the subunit. Circularly permuted GTPase that catalyzes slow GTP hydrolysis, GTPase activity is stimulated by the 30S ribosomal subunit.</text>
</comment>
<dbReference type="OrthoDB" id="9809485at2"/>
<comment type="similarity">
    <text evidence="10">Belongs to the TRAFAC class YlqF/YawG GTPase family. RsgA subfamily.</text>
</comment>
<evidence type="ECO:0000256" key="2">
    <source>
        <dbReference type="ARBA" id="ARBA00022517"/>
    </source>
</evidence>